<sequence length="604" mass="70706">MSEVVGKTHRCLYETLEIKRDADTTEIRKAYKAQEINEAYEILSDKNERAWYDAHREQLLSGKSEDEDKNEFDIVPYMSPWSFSTFDESKPKNFYQVYNEVFGKIADMEGRSSKRTPTFGHSKSSYALIRKFYNYWEDFSSNRDFGWTMKFNLNDASNRRYRQMMTKQNVKTKQAARRGWEDGISRLVAFVKKRDPRLRKYFVEMEKQKLQQEIQKQQQDIQLQKKGFRFVYSFFYLTKWLNLVTFIFICNNLCVCIKYEKDLEAQENEILWHDNDLEHTKLIQQLKQQLILEELFLLSPNANANANTNTNANNTNTNTNVSASFREGISNINSNANHNINNNNNNNNNNDNNNGNSYNKVRENNGNDGVDRAKGALDAEGNEEDEITNMSNAAKLTELNEREFNDILTQNHITVEHVLDANGAIDPNKIRHFQRKLKKAKRLQKRRENTDPKQDNSDVITNEQANTNTNENTNANEQANANANANEQANANANEQANANTNTNENEDDSDEKELADLRKFMDRFKVPQQKHIGGRKKGDPESEKPKRRKRRQRDQRKAKHEAEYEHIIDFRRCKACFSKFDSKEQLFAHLRENPGHAFKFQED</sequence>
<dbReference type="OMA" id="ENEILWH"/>
<feature type="compositionally biased region" description="Basic and acidic residues" evidence="2">
    <location>
        <begin position="360"/>
        <end position="377"/>
    </location>
</feature>
<feature type="region of interest" description="Disordered" evidence="2">
    <location>
        <begin position="524"/>
        <end position="562"/>
    </location>
</feature>
<feature type="compositionally biased region" description="Basic and acidic residues" evidence="2">
    <location>
        <begin position="446"/>
        <end position="456"/>
    </location>
</feature>
<keyword evidence="5" id="KW-1185">Reference proteome</keyword>
<dbReference type="SUPFAM" id="SSF46565">
    <property type="entry name" value="Chaperone J-domain"/>
    <property type="match status" value="1"/>
</dbReference>
<gene>
    <name evidence="4" type="ORF">RFI_00597</name>
</gene>
<evidence type="ECO:0000259" key="3">
    <source>
        <dbReference type="Pfam" id="PF21884"/>
    </source>
</evidence>
<dbReference type="Pfam" id="PF21884">
    <property type="entry name" value="ZUO1-like_ZHD"/>
    <property type="match status" value="1"/>
</dbReference>
<feature type="coiled-coil region" evidence="1">
    <location>
        <begin position="200"/>
        <end position="227"/>
    </location>
</feature>
<feature type="coiled-coil region" evidence="1">
    <location>
        <begin position="476"/>
        <end position="506"/>
    </location>
</feature>
<reference evidence="4 5" key="1">
    <citation type="journal article" date="2013" name="Curr. Biol.">
        <title>The Genome of the Foraminiferan Reticulomyxa filosa.</title>
        <authorList>
            <person name="Glockner G."/>
            <person name="Hulsmann N."/>
            <person name="Schleicher M."/>
            <person name="Noegel A.A."/>
            <person name="Eichinger L."/>
            <person name="Gallinger C."/>
            <person name="Pawlowski J."/>
            <person name="Sierra R."/>
            <person name="Euteneuer U."/>
            <person name="Pillet L."/>
            <person name="Moustafa A."/>
            <person name="Platzer M."/>
            <person name="Groth M."/>
            <person name="Szafranski K."/>
            <person name="Schliwa M."/>
        </authorList>
    </citation>
    <scope>NUCLEOTIDE SEQUENCE [LARGE SCALE GENOMIC DNA]</scope>
</reference>
<dbReference type="InterPro" id="IPR054076">
    <property type="entry name" value="ZUO1-like_ZHD"/>
</dbReference>
<proteinExistence type="predicted"/>
<dbReference type="InterPro" id="IPR001623">
    <property type="entry name" value="DnaJ_domain"/>
</dbReference>
<name>X6PEK4_RETFI</name>
<dbReference type="PANTHER" id="PTHR44029">
    <property type="entry name" value="DNAJ HOMOLOG SUBFAMILY C MEMBER 21"/>
    <property type="match status" value="1"/>
</dbReference>
<feature type="compositionally biased region" description="Low complexity" evidence="2">
    <location>
        <begin position="332"/>
        <end position="359"/>
    </location>
</feature>
<feature type="region of interest" description="Disordered" evidence="2">
    <location>
        <begin position="332"/>
        <end position="386"/>
    </location>
</feature>
<dbReference type="CDD" id="cd06257">
    <property type="entry name" value="DnaJ"/>
    <property type="match status" value="1"/>
</dbReference>
<organism evidence="4 5">
    <name type="scientific">Reticulomyxa filosa</name>
    <dbReference type="NCBI Taxonomy" id="46433"/>
    <lineage>
        <taxon>Eukaryota</taxon>
        <taxon>Sar</taxon>
        <taxon>Rhizaria</taxon>
        <taxon>Retaria</taxon>
        <taxon>Foraminifera</taxon>
        <taxon>Monothalamids</taxon>
        <taxon>Reticulomyxidae</taxon>
        <taxon>Reticulomyxa</taxon>
    </lineage>
</organism>
<evidence type="ECO:0000256" key="1">
    <source>
        <dbReference type="SAM" id="Coils"/>
    </source>
</evidence>
<dbReference type="Proteomes" id="UP000023152">
    <property type="component" value="Unassembled WGS sequence"/>
</dbReference>
<feature type="domain" description="Zuotin-like zuotin homology" evidence="3">
    <location>
        <begin position="93"/>
        <end position="199"/>
    </location>
</feature>
<dbReference type="OrthoDB" id="552049at2759"/>
<evidence type="ECO:0000313" key="4">
    <source>
        <dbReference type="EMBL" id="ETO36464.1"/>
    </source>
</evidence>
<evidence type="ECO:0000256" key="2">
    <source>
        <dbReference type="SAM" id="MobiDB-lite"/>
    </source>
</evidence>
<dbReference type="InterPro" id="IPR036869">
    <property type="entry name" value="J_dom_sf"/>
</dbReference>
<feature type="compositionally biased region" description="Basic residues" evidence="2">
    <location>
        <begin position="546"/>
        <end position="560"/>
    </location>
</feature>
<evidence type="ECO:0000313" key="5">
    <source>
        <dbReference type="Proteomes" id="UP000023152"/>
    </source>
</evidence>
<dbReference type="InterPro" id="IPR051964">
    <property type="entry name" value="Chaperone_stress_response"/>
</dbReference>
<keyword evidence="1" id="KW-0175">Coiled coil</keyword>
<dbReference type="GO" id="GO:0005737">
    <property type="term" value="C:cytoplasm"/>
    <property type="evidence" value="ECO:0007669"/>
    <property type="project" value="TreeGrafter"/>
</dbReference>
<comment type="caution">
    <text evidence="4">The sequence shown here is derived from an EMBL/GenBank/DDBJ whole genome shotgun (WGS) entry which is preliminary data.</text>
</comment>
<dbReference type="AlphaFoldDB" id="X6PEK4"/>
<dbReference type="PANTHER" id="PTHR44029:SF1">
    <property type="entry name" value="DNAJ HOMOLOG SUBFAMILY C MEMBER 21"/>
    <property type="match status" value="1"/>
</dbReference>
<accession>X6PEK4</accession>
<dbReference type="EMBL" id="ASPP01000647">
    <property type="protein sequence ID" value="ETO36464.1"/>
    <property type="molecule type" value="Genomic_DNA"/>
</dbReference>
<feature type="region of interest" description="Disordered" evidence="2">
    <location>
        <begin position="439"/>
        <end position="460"/>
    </location>
</feature>
<dbReference type="Gene3D" id="1.10.287.110">
    <property type="entry name" value="DnaJ domain"/>
    <property type="match status" value="1"/>
</dbReference>
<protein>
    <submittedName>
        <fullName evidence="4">DnaJ domain containing protein</fullName>
    </submittedName>
</protein>